<dbReference type="FunFam" id="1.10.10.10:FF:000001">
    <property type="entry name" value="LysR family transcriptional regulator"/>
    <property type="match status" value="1"/>
</dbReference>
<dbReference type="InterPro" id="IPR036390">
    <property type="entry name" value="WH_DNA-bd_sf"/>
</dbReference>
<dbReference type="GO" id="GO:0003700">
    <property type="term" value="F:DNA-binding transcription factor activity"/>
    <property type="evidence" value="ECO:0007669"/>
    <property type="project" value="InterPro"/>
</dbReference>
<reference evidence="6 7" key="1">
    <citation type="submission" date="2014-03" db="EMBL/GenBank/DDBJ databases">
        <title>The draft genome sequence of Thalassospira mesophila JCM 18969.</title>
        <authorList>
            <person name="Lai Q."/>
            <person name="Shao Z."/>
        </authorList>
    </citation>
    <scope>NUCLEOTIDE SEQUENCE [LARGE SCALE GENOMIC DNA]</scope>
    <source>
        <strain evidence="6 7">JCM 18969</strain>
    </source>
</reference>
<evidence type="ECO:0000256" key="2">
    <source>
        <dbReference type="ARBA" id="ARBA00023015"/>
    </source>
</evidence>
<dbReference type="SUPFAM" id="SSF53850">
    <property type="entry name" value="Periplasmic binding protein-like II"/>
    <property type="match status" value="1"/>
</dbReference>
<name>A0A1Y2KVB5_9PROT</name>
<protein>
    <submittedName>
        <fullName evidence="6">LysR family transcriptional regulator</fullName>
    </submittedName>
</protein>
<dbReference type="InterPro" id="IPR000847">
    <property type="entry name" value="LysR_HTH_N"/>
</dbReference>
<evidence type="ECO:0000313" key="7">
    <source>
        <dbReference type="Proteomes" id="UP000193391"/>
    </source>
</evidence>
<organism evidence="6 7">
    <name type="scientific">Thalassospira mesophila</name>
    <dbReference type="NCBI Taxonomy" id="1293891"/>
    <lineage>
        <taxon>Bacteria</taxon>
        <taxon>Pseudomonadati</taxon>
        <taxon>Pseudomonadota</taxon>
        <taxon>Alphaproteobacteria</taxon>
        <taxon>Rhodospirillales</taxon>
        <taxon>Thalassospiraceae</taxon>
        <taxon>Thalassospira</taxon>
    </lineage>
</organism>
<keyword evidence="7" id="KW-1185">Reference proteome</keyword>
<gene>
    <name evidence="6" type="ORF">TMES_20275</name>
</gene>
<comment type="caution">
    <text evidence="6">The sequence shown here is derived from an EMBL/GenBank/DDBJ whole genome shotgun (WGS) entry which is preliminary data.</text>
</comment>
<dbReference type="Gene3D" id="3.40.190.290">
    <property type="match status" value="1"/>
</dbReference>
<dbReference type="Gene3D" id="1.10.10.10">
    <property type="entry name" value="Winged helix-like DNA-binding domain superfamily/Winged helix DNA-binding domain"/>
    <property type="match status" value="1"/>
</dbReference>
<proteinExistence type="inferred from homology"/>
<evidence type="ECO:0000256" key="4">
    <source>
        <dbReference type="ARBA" id="ARBA00023163"/>
    </source>
</evidence>
<dbReference type="EMBL" id="JFKA01000015">
    <property type="protein sequence ID" value="OSQ35756.1"/>
    <property type="molecule type" value="Genomic_DNA"/>
</dbReference>
<dbReference type="STRING" id="1293891.TMES_20275"/>
<dbReference type="InterPro" id="IPR058163">
    <property type="entry name" value="LysR-type_TF_proteobact-type"/>
</dbReference>
<keyword evidence="4" id="KW-0804">Transcription</keyword>
<dbReference type="GO" id="GO:0043565">
    <property type="term" value="F:sequence-specific DNA binding"/>
    <property type="evidence" value="ECO:0007669"/>
    <property type="project" value="TreeGrafter"/>
</dbReference>
<keyword evidence="2" id="KW-0805">Transcription regulation</keyword>
<dbReference type="Pfam" id="PF00126">
    <property type="entry name" value="HTH_1"/>
    <property type="match status" value="1"/>
</dbReference>
<comment type="similarity">
    <text evidence="1">Belongs to the LysR transcriptional regulatory family.</text>
</comment>
<evidence type="ECO:0000259" key="5">
    <source>
        <dbReference type="PROSITE" id="PS50931"/>
    </source>
</evidence>
<dbReference type="PANTHER" id="PTHR30537">
    <property type="entry name" value="HTH-TYPE TRANSCRIPTIONAL REGULATOR"/>
    <property type="match status" value="1"/>
</dbReference>
<dbReference type="PANTHER" id="PTHR30537:SF1">
    <property type="entry name" value="HTH-TYPE TRANSCRIPTIONAL REGULATOR PGRR"/>
    <property type="match status" value="1"/>
</dbReference>
<dbReference type="PRINTS" id="PR00039">
    <property type="entry name" value="HTHLYSR"/>
</dbReference>
<accession>A0A1Y2KVB5</accession>
<dbReference type="InterPro" id="IPR036388">
    <property type="entry name" value="WH-like_DNA-bd_sf"/>
</dbReference>
<dbReference type="Proteomes" id="UP000193391">
    <property type="component" value="Unassembled WGS sequence"/>
</dbReference>
<evidence type="ECO:0000256" key="1">
    <source>
        <dbReference type="ARBA" id="ARBA00009437"/>
    </source>
</evidence>
<sequence length="305" mass="33670">MRGSEFADLRAFVAIVEEGNFSRAAARLRISPSTLSQTIRQLEARIGVQLLNRTTRSTALTEAGQRLFDRFKPALGEMEAALGEVRNLPGRPAGTVRLVLPRLALATLVEPHLGDFYQQFPDITLELGINDAMIDIVGDGFDIGITLGELVEKDMIAVKLGPDLRQVAVASPDYLAQHGRPHTPADLLGHNCINWRKPGSNKIYNWEFNDDGRWFNVAVNGALIVSHRDTALQAAAQGAGIAFAYWSSQWMQPLIDAGKLVPLLESYSPDFPGWYVYYARQHHTPPAVRAVIDFLRAANRCDDPA</sequence>
<keyword evidence="3" id="KW-0238">DNA-binding</keyword>
<dbReference type="OrthoDB" id="9812435at2"/>
<evidence type="ECO:0000256" key="3">
    <source>
        <dbReference type="ARBA" id="ARBA00023125"/>
    </source>
</evidence>
<dbReference type="AlphaFoldDB" id="A0A1Y2KVB5"/>
<dbReference type="Pfam" id="PF03466">
    <property type="entry name" value="LysR_substrate"/>
    <property type="match status" value="1"/>
</dbReference>
<evidence type="ECO:0000313" key="6">
    <source>
        <dbReference type="EMBL" id="OSQ35756.1"/>
    </source>
</evidence>
<dbReference type="InterPro" id="IPR005119">
    <property type="entry name" value="LysR_subst-bd"/>
</dbReference>
<dbReference type="GO" id="GO:0006351">
    <property type="term" value="P:DNA-templated transcription"/>
    <property type="evidence" value="ECO:0007669"/>
    <property type="project" value="TreeGrafter"/>
</dbReference>
<dbReference type="PROSITE" id="PS50931">
    <property type="entry name" value="HTH_LYSR"/>
    <property type="match status" value="1"/>
</dbReference>
<dbReference type="RefSeq" id="WP_085586004.1">
    <property type="nucleotide sequence ID" value="NZ_JFKA01000015.1"/>
</dbReference>
<dbReference type="SUPFAM" id="SSF46785">
    <property type="entry name" value="Winged helix' DNA-binding domain"/>
    <property type="match status" value="1"/>
</dbReference>
<feature type="domain" description="HTH lysR-type" evidence="5">
    <location>
        <begin position="1"/>
        <end position="61"/>
    </location>
</feature>